<accession>Q6PLQ3</accession>
<sequence length="70" mass="7764">MCLLPPAERADLIIGIFWTGVLLLESDFEHEYLVGLKLLSLVIPSVCTSNVTQSSTTLNIDLRDRGSKYP</sequence>
<protein>
    <submittedName>
        <fullName evidence="1">Egg protein P594</fullName>
    </submittedName>
</protein>
<name>Q6PLQ3_SCHJA</name>
<dbReference type="AlphaFoldDB" id="Q6PLQ3"/>
<proteinExistence type="evidence at transcript level"/>
<reference evidence="1" key="1">
    <citation type="submission" date="2004-04" db="EMBL/GenBank/DDBJ databases">
        <title>Using retrovirus mediated SST System to isolate the cDNA harboring functional signal sequence from egg of Schistosoma japonicum (Chinese mainland strain).</title>
        <authorList>
            <person name="Yu C."/>
            <person name="Zhang F."/>
            <person name="Mihoko K."/>
            <person name="Masahiro I."/>
            <person name="Zhang Y."/>
            <person name="Hirayama K."/>
        </authorList>
    </citation>
    <scope>NUCLEOTIDE SEQUENCE</scope>
    <source>
        <strain evidence="1">Chinese mainland</strain>
        <tissue evidence="1">Egg</tissue>
    </source>
</reference>
<organism evidence="1">
    <name type="scientific">Schistosoma japonicum</name>
    <name type="common">Blood fluke</name>
    <dbReference type="NCBI Taxonomy" id="6182"/>
    <lineage>
        <taxon>Eukaryota</taxon>
        <taxon>Metazoa</taxon>
        <taxon>Spiralia</taxon>
        <taxon>Lophotrochozoa</taxon>
        <taxon>Platyhelminthes</taxon>
        <taxon>Trematoda</taxon>
        <taxon>Digenea</taxon>
        <taxon>Strigeidida</taxon>
        <taxon>Schistosomatoidea</taxon>
        <taxon>Schistosomatidae</taxon>
        <taxon>Schistosoma</taxon>
    </lineage>
</organism>
<evidence type="ECO:0000313" key="1">
    <source>
        <dbReference type="EMBL" id="AAT07673.1"/>
    </source>
</evidence>
<gene>
    <name evidence="1" type="primary">P594</name>
</gene>
<dbReference type="EMBL" id="AY596289">
    <property type="protein sequence ID" value="AAT07673.1"/>
    <property type="molecule type" value="mRNA"/>
</dbReference>